<protein>
    <submittedName>
        <fullName evidence="1">Uncharacterized protein</fullName>
    </submittedName>
</protein>
<evidence type="ECO:0000313" key="2">
    <source>
        <dbReference type="Proteomes" id="UP001732700"/>
    </source>
</evidence>
<accession>A0ACD5YWX0</accession>
<dbReference type="Proteomes" id="UP001732700">
    <property type="component" value="Chromosome 6A"/>
</dbReference>
<name>A0ACD5YWX0_AVESA</name>
<reference evidence="1" key="2">
    <citation type="submission" date="2025-09" db="UniProtKB">
        <authorList>
            <consortium name="EnsemblPlants"/>
        </authorList>
    </citation>
    <scope>IDENTIFICATION</scope>
</reference>
<keyword evidence="2" id="KW-1185">Reference proteome</keyword>
<sequence length="501" mass="56966">MDVLLLEKALLGLFAAAVLAIAVAKLTGKRFRLPPGPSGAPIVGNWLQVGDDLNHRNLMGLAKRFGEVFLLRMGIRNLVVVSSPELAKEVLHTQGVEFGSRTRNVVFDIFTGNGQDMVFTVYGDHWRKMRRIMTVPFFTNKVVAQNRVGWEEEARLVVEDVKADPASATDGVVIRRRLQLMMYNDMFRIMFDRRFQSVDDPLFNKLKALNAERSILSQSFDYNYGDFIPILRPFLRRYLNRCTNLKTKRMKLFEDHFVQDRKKALEQTGEIKCAMDHILEAERKGEINHDNVLYIVENINVAAIETTLWSIEWGIAELVNHPDVQSKLRDEMTAVLGANVAVTEPDLERLPYLQSVVKETLRLRMAIPLLVPHMNLSDAKLAGYDIPAESKILVNAWFLANDPKRWVKADEFRPERFLEEEKAVEAHGNDFRFVPFGVGRRSCPGIILALPIIGITLGRLVQNFQLLPPPGQDKIDTTEKPGQFSNQILKHATIVCKPLEV</sequence>
<evidence type="ECO:0000313" key="1">
    <source>
        <dbReference type="EnsemblPlants" id="AVESA.00010b.r2.6AG1052280.1.CDS"/>
    </source>
</evidence>
<proteinExistence type="predicted"/>
<reference evidence="1" key="1">
    <citation type="submission" date="2021-05" db="EMBL/GenBank/DDBJ databases">
        <authorList>
            <person name="Scholz U."/>
            <person name="Mascher M."/>
            <person name="Fiebig A."/>
        </authorList>
    </citation>
    <scope>NUCLEOTIDE SEQUENCE [LARGE SCALE GENOMIC DNA]</scope>
</reference>
<organism evidence="1 2">
    <name type="scientific">Avena sativa</name>
    <name type="common">Oat</name>
    <dbReference type="NCBI Taxonomy" id="4498"/>
    <lineage>
        <taxon>Eukaryota</taxon>
        <taxon>Viridiplantae</taxon>
        <taxon>Streptophyta</taxon>
        <taxon>Embryophyta</taxon>
        <taxon>Tracheophyta</taxon>
        <taxon>Spermatophyta</taxon>
        <taxon>Magnoliopsida</taxon>
        <taxon>Liliopsida</taxon>
        <taxon>Poales</taxon>
        <taxon>Poaceae</taxon>
        <taxon>BOP clade</taxon>
        <taxon>Pooideae</taxon>
        <taxon>Poodae</taxon>
        <taxon>Poeae</taxon>
        <taxon>Poeae Chloroplast Group 1 (Aveneae type)</taxon>
        <taxon>Aveninae</taxon>
        <taxon>Avena</taxon>
    </lineage>
</organism>
<dbReference type="EnsemblPlants" id="AVESA.00010b.r2.6AG1052280.1">
    <property type="protein sequence ID" value="AVESA.00010b.r2.6AG1052280.1.CDS"/>
    <property type="gene ID" value="AVESA.00010b.r2.6AG1052280"/>
</dbReference>